<reference evidence="3" key="1">
    <citation type="submission" date="2022-03" db="EMBL/GenBank/DDBJ databases">
        <authorList>
            <person name="Alioto T."/>
            <person name="Alioto T."/>
            <person name="Gomez Garrido J."/>
        </authorList>
    </citation>
    <scope>NUCLEOTIDE SEQUENCE</scope>
</reference>
<dbReference type="PANTHER" id="PTHR20914">
    <property type="entry name" value="LY6/PLAUR DOMAIN-CONTAINING PROTEIN 8"/>
    <property type="match status" value="1"/>
</dbReference>
<evidence type="ECO:0000256" key="2">
    <source>
        <dbReference type="ARBA" id="ARBA00022525"/>
    </source>
</evidence>
<evidence type="ECO:0000256" key="1">
    <source>
        <dbReference type="ARBA" id="ARBA00004613"/>
    </source>
</evidence>
<keyword evidence="4" id="KW-1185">Reference proteome</keyword>
<dbReference type="EMBL" id="OW240921">
    <property type="protein sequence ID" value="CAH2318609.1"/>
    <property type="molecule type" value="Genomic_DNA"/>
</dbReference>
<evidence type="ECO:0000313" key="4">
    <source>
        <dbReference type="Proteomes" id="UP001295444"/>
    </source>
</evidence>
<dbReference type="CDD" id="cd23572">
    <property type="entry name" value="TFP_LU_ECD_PINLYP_rpt2"/>
    <property type="match status" value="1"/>
</dbReference>
<dbReference type="Proteomes" id="UP001295444">
    <property type="component" value="Chromosome 10"/>
</dbReference>
<accession>A0AAD1T3W7</accession>
<dbReference type="Gene3D" id="2.10.60.10">
    <property type="entry name" value="CD59"/>
    <property type="match status" value="1"/>
</dbReference>
<dbReference type="SUPFAM" id="SSF57302">
    <property type="entry name" value="Snake toxin-like"/>
    <property type="match status" value="1"/>
</dbReference>
<dbReference type="InterPro" id="IPR045860">
    <property type="entry name" value="Snake_toxin-like_sf"/>
</dbReference>
<name>A0AAD1T3W7_PELCU</name>
<gene>
    <name evidence="3" type="ORF">PECUL_23A024186</name>
</gene>
<dbReference type="AlphaFoldDB" id="A0AAD1T3W7"/>
<evidence type="ECO:0000313" key="3">
    <source>
        <dbReference type="EMBL" id="CAH2318609.1"/>
    </source>
</evidence>
<dbReference type="GO" id="GO:0005576">
    <property type="term" value="C:extracellular region"/>
    <property type="evidence" value="ECO:0007669"/>
    <property type="project" value="UniProtKB-SubCell"/>
</dbReference>
<sequence>MCGSTFTFSIIDGVAQKVFFRSCEKNSFCGLSGTIGFQKGKVKTATTCCSSDSCKPQTPALPRDSTQRVGLNCSSCSTVNSAFCHTNEIIECTGEETKCILQSTIISGIANSKSAVRGCATKNICDFGSQSYDFGDGNKVKTEVMCSNGSINLLPKSMLLTIISLMSAIML</sequence>
<dbReference type="PANTHER" id="PTHR20914:SF38">
    <property type="entry name" value="LOC100145442 PROTEIN"/>
    <property type="match status" value="1"/>
</dbReference>
<keyword evidence="2" id="KW-0964">Secreted</keyword>
<comment type="subcellular location">
    <subcellularLocation>
        <location evidence="1">Secreted</location>
    </subcellularLocation>
</comment>
<protein>
    <submittedName>
        <fullName evidence="3">Uncharacterized protein</fullName>
    </submittedName>
</protein>
<organism evidence="3 4">
    <name type="scientific">Pelobates cultripes</name>
    <name type="common">Western spadefoot toad</name>
    <dbReference type="NCBI Taxonomy" id="61616"/>
    <lineage>
        <taxon>Eukaryota</taxon>
        <taxon>Metazoa</taxon>
        <taxon>Chordata</taxon>
        <taxon>Craniata</taxon>
        <taxon>Vertebrata</taxon>
        <taxon>Euteleostomi</taxon>
        <taxon>Amphibia</taxon>
        <taxon>Batrachia</taxon>
        <taxon>Anura</taxon>
        <taxon>Pelobatoidea</taxon>
        <taxon>Pelobatidae</taxon>
        <taxon>Pelobates</taxon>
    </lineage>
</organism>
<dbReference type="InterPro" id="IPR050918">
    <property type="entry name" value="CNF-like_PLA2_Inhibitor"/>
</dbReference>
<proteinExistence type="predicted"/>